<evidence type="ECO:0000259" key="5">
    <source>
        <dbReference type="Pfam" id="PF09375"/>
    </source>
</evidence>
<evidence type="ECO:0000256" key="2">
    <source>
        <dbReference type="ARBA" id="ARBA00005989"/>
    </source>
</evidence>
<name>A0A8J3AIJ7_9BACI</name>
<dbReference type="Pfam" id="PF09375">
    <property type="entry name" value="Peptidase_M75"/>
    <property type="match status" value="1"/>
</dbReference>
<evidence type="ECO:0000256" key="4">
    <source>
        <dbReference type="SAM" id="SignalP"/>
    </source>
</evidence>
<feature type="signal peptide" evidence="4">
    <location>
        <begin position="1"/>
        <end position="20"/>
    </location>
</feature>
<dbReference type="InterPro" id="IPR034981">
    <property type="entry name" value="Imelysin-like_EfeO/Algp7"/>
</dbReference>
<reference evidence="7" key="1">
    <citation type="journal article" date="2019" name="Int. J. Syst. Evol. Microbiol.">
        <title>The Global Catalogue of Microorganisms (GCM) 10K type strain sequencing project: providing services to taxonomists for standard genome sequencing and annotation.</title>
        <authorList>
            <consortium name="The Broad Institute Genomics Platform"/>
            <consortium name="The Broad Institute Genome Sequencing Center for Infectious Disease"/>
            <person name="Wu L."/>
            <person name="Ma J."/>
        </authorList>
    </citation>
    <scope>NUCLEOTIDE SEQUENCE [LARGE SCALE GENOMIC DNA]</scope>
    <source>
        <strain evidence="7">CGMCC 1.14993</strain>
    </source>
</reference>
<evidence type="ECO:0000256" key="1">
    <source>
        <dbReference type="ARBA" id="ARBA00004196"/>
    </source>
</evidence>
<dbReference type="Proteomes" id="UP000626244">
    <property type="component" value="Unassembled WGS sequence"/>
</dbReference>
<keyword evidence="7" id="KW-1185">Reference proteome</keyword>
<protein>
    <recommendedName>
        <fullName evidence="5">Imelysin-like domain-containing protein</fullName>
    </recommendedName>
</protein>
<keyword evidence="3 4" id="KW-0732">Signal</keyword>
<accession>A0A8J3AIJ7</accession>
<dbReference type="Gene3D" id="1.20.1420.20">
    <property type="entry name" value="M75 peptidase, HXXE motif"/>
    <property type="match status" value="1"/>
</dbReference>
<dbReference type="GO" id="GO:0030313">
    <property type="term" value="C:cell envelope"/>
    <property type="evidence" value="ECO:0007669"/>
    <property type="project" value="UniProtKB-SubCell"/>
</dbReference>
<dbReference type="NCBIfam" id="NF041757">
    <property type="entry name" value="EfeO"/>
    <property type="match status" value="1"/>
</dbReference>
<dbReference type="PANTHER" id="PTHR39192">
    <property type="entry name" value="IRON UPTAKE SYSTEM COMPONENT EFEO"/>
    <property type="match status" value="1"/>
</dbReference>
<comment type="caution">
    <text evidence="6">The sequence shown here is derived from an EMBL/GenBank/DDBJ whole genome shotgun (WGS) entry which is preliminary data.</text>
</comment>
<gene>
    <name evidence="6" type="ORF">GCM10007380_18150</name>
</gene>
<evidence type="ECO:0000313" key="7">
    <source>
        <dbReference type="Proteomes" id="UP000626244"/>
    </source>
</evidence>
<dbReference type="InterPro" id="IPR018976">
    <property type="entry name" value="Imelysin-like"/>
</dbReference>
<comment type="subcellular location">
    <subcellularLocation>
        <location evidence="1">Cell envelope</location>
    </subcellularLocation>
</comment>
<dbReference type="InterPro" id="IPR038352">
    <property type="entry name" value="Imelysin_sf"/>
</dbReference>
<sequence>MMKKQTTLIALSIATSLMVAGCSQKTEETSKVQKDKNVVEKVKLDTEINSYRDFVVSQTEEFVKSTQLFVNAINAGDIEEAKRLYPISRSYFERIEPVAESFGDLDPKIDAREGDVPAEEWTGFHKIEQVLWVDKTTKGLEKYTKQLMTDANYLRAKVETVEIDPVLFVTGPVELLNEVSSSKVTGEEERYSHTDLADFAANVEGSHKVIELVLPKLKEKDAELATTIDDRFKELMTSLDSYKNGEQYIDYTKLKEDEVKKLAQQVDALAEPISQVGSTLGVN</sequence>
<dbReference type="PROSITE" id="PS51257">
    <property type="entry name" value="PROKAR_LIPOPROTEIN"/>
    <property type="match status" value="1"/>
</dbReference>
<evidence type="ECO:0000313" key="6">
    <source>
        <dbReference type="EMBL" id="GGI13485.1"/>
    </source>
</evidence>
<dbReference type="AlphaFoldDB" id="A0A8J3AIJ7"/>
<dbReference type="CDD" id="cd14656">
    <property type="entry name" value="Imelysin-like_EfeO"/>
    <property type="match status" value="1"/>
</dbReference>
<dbReference type="EMBL" id="BMHB01000001">
    <property type="protein sequence ID" value="GGI13485.1"/>
    <property type="molecule type" value="Genomic_DNA"/>
</dbReference>
<dbReference type="PANTHER" id="PTHR39192:SF1">
    <property type="entry name" value="IRON UPTAKE SYSTEM COMPONENT EFEO"/>
    <property type="match status" value="1"/>
</dbReference>
<dbReference type="InterPro" id="IPR050894">
    <property type="entry name" value="EfeM/EfeO_iron_uptake"/>
</dbReference>
<feature type="chain" id="PRO_5039511069" description="Imelysin-like domain-containing protein" evidence="4">
    <location>
        <begin position="21"/>
        <end position="283"/>
    </location>
</feature>
<evidence type="ECO:0000256" key="3">
    <source>
        <dbReference type="ARBA" id="ARBA00022729"/>
    </source>
</evidence>
<dbReference type="InterPro" id="IPR053377">
    <property type="entry name" value="Iron_uptake_EfeM/EfeO"/>
</dbReference>
<comment type="similarity">
    <text evidence="2">Belongs to the EfeM/EfeO family.</text>
</comment>
<proteinExistence type="inferred from homology"/>
<organism evidence="6 7">
    <name type="scientific">Gottfriedia solisilvae</name>
    <dbReference type="NCBI Taxonomy" id="1516104"/>
    <lineage>
        <taxon>Bacteria</taxon>
        <taxon>Bacillati</taxon>
        <taxon>Bacillota</taxon>
        <taxon>Bacilli</taxon>
        <taxon>Bacillales</taxon>
        <taxon>Bacillaceae</taxon>
        <taxon>Gottfriedia</taxon>
    </lineage>
</organism>
<feature type="domain" description="Imelysin-like" evidence="5">
    <location>
        <begin position="49"/>
        <end position="276"/>
    </location>
</feature>